<sequence>MPQITNPKKWTTDELLGILSYIESHPFDSLSEACRKAIKHQNIDRTHKSTYSKMTRLIYAIKLWLNDHIQNGEAIIWKDDRVYKLLEKICETRESNKNNKNQEQELQRGDQIESTIETNSVIDKSEEQDLTDNFSDSTMDGDYYTDHLDLYRKNKEQFPSFHLPLKILSDRIYEAEKEAREVYETTTAENEDMNYHQICQIIKQIQEYRDEVCGLFEEFEKKINEMRSL</sequence>
<gene>
    <name evidence="2" type="ORF">RirG_093470</name>
</gene>
<feature type="compositionally biased region" description="Basic and acidic residues" evidence="1">
    <location>
        <begin position="95"/>
        <end position="111"/>
    </location>
</feature>
<dbReference type="HOGENOM" id="CLU_1210365_0_0_1"/>
<dbReference type="EMBL" id="JEMT01016786">
    <property type="protein sequence ID" value="EXX69746.1"/>
    <property type="molecule type" value="Genomic_DNA"/>
</dbReference>
<proteinExistence type="predicted"/>
<evidence type="ECO:0000313" key="2">
    <source>
        <dbReference type="EMBL" id="EXX69746.1"/>
    </source>
</evidence>
<keyword evidence="3" id="KW-1185">Reference proteome</keyword>
<comment type="caution">
    <text evidence="2">The sequence shown here is derived from an EMBL/GenBank/DDBJ whole genome shotgun (WGS) entry which is preliminary data.</text>
</comment>
<evidence type="ECO:0000313" key="3">
    <source>
        <dbReference type="Proteomes" id="UP000022910"/>
    </source>
</evidence>
<name>A0A015LB55_RHIIW</name>
<protein>
    <submittedName>
        <fullName evidence="2">Uncharacterized protein</fullName>
    </submittedName>
</protein>
<organism evidence="2 3">
    <name type="scientific">Rhizophagus irregularis (strain DAOM 197198w)</name>
    <name type="common">Glomus intraradices</name>
    <dbReference type="NCBI Taxonomy" id="1432141"/>
    <lineage>
        <taxon>Eukaryota</taxon>
        <taxon>Fungi</taxon>
        <taxon>Fungi incertae sedis</taxon>
        <taxon>Mucoromycota</taxon>
        <taxon>Glomeromycotina</taxon>
        <taxon>Glomeromycetes</taxon>
        <taxon>Glomerales</taxon>
        <taxon>Glomeraceae</taxon>
        <taxon>Rhizophagus</taxon>
    </lineage>
</organism>
<evidence type="ECO:0000256" key="1">
    <source>
        <dbReference type="SAM" id="MobiDB-lite"/>
    </source>
</evidence>
<dbReference type="Proteomes" id="UP000022910">
    <property type="component" value="Unassembled WGS sequence"/>
</dbReference>
<dbReference type="OrthoDB" id="2323654at2759"/>
<feature type="region of interest" description="Disordered" evidence="1">
    <location>
        <begin position="95"/>
        <end position="120"/>
    </location>
</feature>
<accession>A0A015LB55</accession>
<dbReference type="AlphaFoldDB" id="A0A015LB55"/>
<dbReference type="SMR" id="A0A015LB55"/>
<reference evidence="2 3" key="1">
    <citation type="submission" date="2014-02" db="EMBL/GenBank/DDBJ databases">
        <title>Single nucleus genome sequencing reveals high similarity among nuclei of an endomycorrhizal fungus.</title>
        <authorList>
            <person name="Lin K."/>
            <person name="Geurts R."/>
            <person name="Zhang Z."/>
            <person name="Limpens E."/>
            <person name="Saunders D.G."/>
            <person name="Mu D."/>
            <person name="Pang E."/>
            <person name="Cao H."/>
            <person name="Cha H."/>
            <person name="Lin T."/>
            <person name="Zhou Q."/>
            <person name="Shang Y."/>
            <person name="Li Y."/>
            <person name="Ivanov S."/>
            <person name="Sharma T."/>
            <person name="Velzen R.V."/>
            <person name="Ruijter N.D."/>
            <person name="Aanen D.K."/>
            <person name="Win J."/>
            <person name="Kamoun S."/>
            <person name="Bisseling T."/>
            <person name="Huang S."/>
        </authorList>
    </citation>
    <scope>NUCLEOTIDE SEQUENCE [LARGE SCALE GENOMIC DNA]</scope>
    <source>
        <strain evidence="3">DAOM197198w</strain>
    </source>
</reference>